<dbReference type="AlphaFoldDB" id="A0A1I4Z3K5"/>
<proteinExistence type="predicted"/>
<protein>
    <submittedName>
        <fullName evidence="1">HesB-like selenoprotein</fullName>
    </submittedName>
</protein>
<dbReference type="InterPro" id="IPR010965">
    <property type="entry name" value="HesB-rel_seleno"/>
</dbReference>
<evidence type="ECO:0000313" key="1">
    <source>
        <dbReference type="EMBL" id="SFN44643.1"/>
    </source>
</evidence>
<dbReference type="NCBIfam" id="TIGR01911">
    <property type="entry name" value="HesB_rel_seleno"/>
    <property type="match status" value="1"/>
</dbReference>
<dbReference type="SUPFAM" id="SSF89360">
    <property type="entry name" value="HesB-like domain"/>
    <property type="match status" value="1"/>
</dbReference>
<accession>A0A1I4Z3K5</accession>
<name>A0A1I4Z3K5_9CLOT</name>
<dbReference type="InterPro" id="IPR035903">
    <property type="entry name" value="HesB-like_dom_sf"/>
</dbReference>
<dbReference type="RefSeq" id="WP_242943500.1">
    <property type="nucleotide sequence ID" value="NZ_FOVK01000001.1"/>
</dbReference>
<dbReference type="Proteomes" id="UP000181899">
    <property type="component" value="Unassembled WGS sequence"/>
</dbReference>
<dbReference type="Gene3D" id="2.60.300.12">
    <property type="entry name" value="HesB-like domain"/>
    <property type="match status" value="1"/>
</dbReference>
<dbReference type="EMBL" id="FOVK01000001">
    <property type="protein sequence ID" value="SFN44643.1"/>
    <property type="molecule type" value="Genomic_DNA"/>
</dbReference>
<dbReference type="eggNOG" id="COG0316">
    <property type="taxonomic scope" value="Bacteria"/>
</dbReference>
<sequence length="116" mass="12614">MINTMTNMIEISDAGYQEFNDLLEANDIEPKVVRLALAGFGCSGPRFGLMVDEASDSDVVEVIKDITFIVAKDLYDEYQGFVILSDEENYGGGMSLRPKKIDENIGCSTCATGCAV</sequence>
<keyword evidence="2" id="KW-1185">Reference proteome</keyword>
<gene>
    <name evidence="1" type="ORF">SAMN04488695_101916</name>
</gene>
<organism evidence="1 2">
    <name type="scientific">Proteiniclasticum ruminis</name>
    <dbReference type="NCBI Taxonomy" id="398199"/>
    <lineage>
        <taxon>Bacteria</taxon>
        <taxon>Bacillati</taxon>
        <taxon>Bacillota</taxon>
        <taxon>Clostridia</taxon>
        <taxon>Eubacteriales</taxon>
        <taxon>Clostridiaceae</taxon>
        <taxon>Proteiniclasticum</taxon>
    </lineage>
</organism>
<evidence type="ECO:0000313" key="2">
    <source>
        <dbReference type="Proteomes" id="UP000181899"/>
    </source>
</evidence>
<reference evidence="1 2" key="1">
    <citation type="submission" date="2016-10" db="EMBL/GenBank/DDBJ databases">
        <authorList>
            <person name="de Groot N.N."/>
        </authorList>
    </citation>
    <scope>NUCLEOTIDE SEQUENCE [LARGE SCALE GENOMIC DNA]</scope>
    <source>
        <strain evidence="1 2">ML2</strain>
    </source>
</reference>
<dbReference type="STRING" id="398199.SAMN05421804_101502"/>